<sequence length="208" mass="23692">MGREVGELEELRGFLDVSKPKRGEVDKVVWNFDLIGGFSIKALRLLIEEKRMVVGIEADPVTSMEDLIEKGDQRGTSAKGRARVGIWWYSTTIKESWRRSFLKSKEECLNGSGKDKGNFKWIGEHGSQTRLMFEDGRKNWILEFEGCVRGCSELFSGLFGDDFAAILFDDIKKSFCRSASNCCYAFFGCQNRFCYRKMTFPGSLPLVN</sequence>
<reference evidence="1" key="1">
    <citation type="submission" date="2023-03" db="EMBL/GenBank/DDBJ databases">
        <title>Chromosome-scale reference genome and RAD-based genetic map of yellow starthistle (Centaurea solstitialis) reveal putative structural variation and QTLs associated with invader traits.</title>
        <authorList>
            <person name="Reatini B."/>
            <person name="Cang F.A."/>
            <person name="Jiang Q."/>
            <person name="Mckibben M.T.W."/>
            <person name="Barker M.S."/>
            <person name="Rieseberg L.H."/>
            <person name="Dlugosch K.M."/>
        </authorList>
    </citation>
    <scope>NUCLEOTIDE SEQUENCE</scope>
    <source>
        <strain evidence="1">CAN-66</strain>
        <tissue evidence="1">Leaf</tissue>
    </source>
</reference>
<accession>A0AA38SSB8</accession>
<name>A0AA38SSB8_9ASTR</name>
<proteinExistence type="predicted"/>
<comment type="caution">
    <text evidence="1">The sequence shown here is derived from an EMBL/GenBank/DDBJ whole genome shotgun (WGS) entry which is preliminary data.</text>
</comment>
<organism evidence="1 2">
    <name type="scientific">Centaurea solstitialis</name>
    <name type="common">yellow star-thistle</name>
    <dbReference type="NCBI Taxonomy" id="347529"/>
    <lineage>
        <taxon>Eukaryota</taxon>
        <taxon>Viridiplantae</taxon>
        <taxon>Streptophyta</taxon>
        <taxon>Embryophyta</taxon>
        <taxon>Tracheophyta</taxon>
        <taxon>Spermatophyta</taxon>
        <taxon>Magnoliopsida</taxon>
        <taxon>eudicotyledons</taxon>
        <taxon>Gunneridae</taxon>
        <taxon>Pentapetalae</taxon>
        <taxon>asterids</taxon>
        <taxon>campanulids</taxon>
        <taxon>Asterales</taxon>
        <taxon>Asteraceae</taxon>
        <taxon>Carduoideae</taxon>
        <taxon>Cardueae</taxon>
        <taxon>Centaureinae</taxon>
        <taxon>Centaurea</taxon>
    </lineage>
</organism>
<keyword evidence="2" id="KW-1185">Reference proteome</keyword>
<dbReference type="EMBL" id="JARYMX010000007">
    <property type="protein sequence ID" value="KAJ9541766.1"/>
    <property type="molecule type" value="Genomic_DNA"/>
</dbReference>
<protein>
    <submittedName>
        <fullName evidence="1">Uncharacterized protein</fullName>
    </submittedName>
</protein>
<dbReference type="AlphaFoldDB" id="A0AA38SSB8"/>
<dbReference type="Proteomes" id="UP001172457">
    <property type="component" value="Chromosome 7"/>
</dbReference>
<evidence type="ECO:0000313" key="1">
    <source>
        <dbReference type="EMBL" id="KAJ9541766.1"/>
    </source>
</evidence>
<evidence type="ECO:0000313" key="2">
    <source>
        <dbReference type="Proteomes" id="UP001172457"/>
    </source>
</evidence>
<gene>
    <name evidence="1" type="ORF">OSB04_028272</name>
</gene>